<proteinExistence type="predicted"/>
<evidence type="ECO:0000313" key="2">
    <source>
        <dbReference type="Proteomes" id="UP000789920"/>
    </source>
</evidence>
<keyword evidence="2" id="KW-1185">Reference proteome</keyword>
<evidence type="ECO:0000313" key="1">
    <source>
        <dbReference type="EMBL" id="CAG8852188.1"/>
    </source>
</evidence>
<sequence>VRQNATNAINADLFSKQSAKKFINSQQNSLDQIKYLLTKTIVLPYTHLMCR</sequence>
<gene>
    <name evidence="1" type="ORF">RPERSI_LOCUS36948</name>
</gene>
<accession>A0ACA9T142</accession>
<reference evidence="1" key="1">
    <citation type="submission" date="2021-06" db="EMBL/GenBank/DDBJ databases">
        <authorList>
            <person name="Kallberg Y."/>
            <person name="Tangrot J."/>
            <person name="Rosling A."/>
        </authorList>
    </citation>
    <scope>NUCLEOTIDE SEQUENCE</scope>
    <source>
        <strain evidence="1">MA461A</strain>
    </source>
</reference>
<name>A0ACA9T142_9GLOM</name>
<dbReference type="Proteomes" id="UP000789920">
    <property type="component" value="Unassembled WGS sequence"/>
</dbReference>
<feature type="non-terminal residue" evidence="1">
    <location>
        <position position="1"/>
    </location>
</feature>
<comment type="caution">
    <text evidence="1">The sequence shown here is derived from an EMBL/GenBank/DDBJ whole genome shotgun (WGS) entry which is preliminary data.</text>
</comment>
<feature type="non-terminal residue" evidence="1">
    <location>
        <position position="51"/>
    </location>
</feature>
<protein>
    <submittedName>
        <fullName evidence="1">12010_t:CDS:1</fullName>
    </submittedName>
</protein>
<organism evidence="1 2">
    <name type="scientific">Racocetra persica</name>
    <dbReference type="NCBI Taxonomy" id="160502"/>
    <lineage>
        <taxon>Eukaryota</taxon>
        <taxon>Fungi</taxon>
        <taxon>Fungi incertae sedis</taxon>
        <taxon>Mucoromycota</taxon>
        <taxon>Glomeromycotina</taxon>
        <taxon>Glomeromycetes</taxon>
        <taxon>Diversisporales</taxon>
        <taxon>Gigasporaceae</taxon>
        <taxon>Racocetra</taxon>
    </lineage>
</organism>
<dbReference type="EMBL" id="CAJVQC010180497">
    <property type="protein sequence ID" value="CAG8852188.1"/>
    <property type="molecule type" value="Genomic_DNA"/>
</dbReference>